<name>A0A0C3B0P2_PILCF</name>
<protein>
    <recommendedName>
        <fullName evidence="2">YABBY protein C-terminal domain-containing protein</fullName>
    </recommendedName>
</protein>
<dbReference type="InterPro" id="IPR056775">
    <property type="entry name" value="YABBY_C"/>
</dbReference>
<dbReference type="Gene3D" id="1.10.30.10">
    <property type="entry name" value="High mobility group box domain"/>
    <property type="match status" value="1"/>
</dbReference>
<dbReference type="AlphaFoldDB" id="A0A0C3B0P2"/>
<evidence type="ECO:0000313" key="4">
    <source>
        <dbReference type="Proteomes" id="UP000054166"/>
    </source>
</evidence>
<dbReference type="SUPFAM" id="SSF47095">
    <property type="entry name" value="HMG-box"/>
    <property type="match status" value="1"/>
</dbReference>
<dbReference type="HOGENOM" id="CLU_192412_0_0_1"/>
<evidence type="ECO:0000259" key="2">
    <source>
        <dbReference type="Pfam" id="PF04690"/>
    </source>
</evidence>
<evidence type="ECO:0000256" key="1">
    <source>
        <dbReference type="SAM" id="MobiDB-lite"/>
    </source>
</evidence>
<evidence type="ECO:0000313" key="3">
    <source>
        <dbReference type="EMBL" id="KIM79803.1"/>
    </source>
</evidence>
<dbReference type="InParanoid" id="A0A0C3B0P2"/>
<feature type="region of interest" description="Disordered" evidence="1">
    <location>
        <begin position="1"/>
        <end position="27"/>
    </location>
</feature>
<dbReference type="InterPro" id="IPR036910">
    <property type="entry name" value="HMG_box_dom_sf"/>
</dbReference>
<reference evidence="3 4" key="1">
    <citation type="submission" date="2014-04" db="EMBL/GenBank/DDBJ databases">
        <authorList>
            <consortium name="DOE Joint Genome Institute"/>
            <person name="Kuo A."/>
            <person name="Tarkka M."/>
            <person name="Buscot F."/>
            <person name="Kohler A."/>
            <person name="Nagy L.G."/>
            <person name="Floudas D."/>
            <person name="Copeland A."/>
            <person name="Barry K.W."/>
            <person name="Cichocki N."/>
            <person name="Veneault-Fourrey C."/>
            <person name="LaButti K."/>
            <person name="Lindquist E.A."/>
            <person name="Lipzen A."/>
            <person name="Lundell T."/>
            <person name="Morin E."/>
            <person name="Murat C."/>
            <person name="Sun H."/>
            <person name="Tunlid A."/>
            <person name="Henrissat B."/>
            <person name="Grigoriev I.V."/>
            <person name="Hibbett D.S."/>
            <person name="Martin F."/>
            <person name="Nordberg H.P."/>
            <person name="Cantor M.N."/>
            <person name="Hua S.X."/>
        </authorList>
    </citation>
    <scope>NUCLEOTIDE SEQUENCE [LARGE SCALE GENOMIC DNA]</scope>
    <source>
        <strain evidence="3 4">F 1598</strain>
    </source>
</reference>
<gene>
    <name evidence="3" type="ORF">PILCRDRAFT_822979</name>
</gene>
<feature type="domain" description="YABBY protein C-terminal" evidence="2">
    <location>
        <begin position="24"/>
        <end position="59"/>
    </location>
</feature>
<sequence length="62" mass="6921">MAPKTSADKPVKKTKSGGGGKRLSPYNKFMKTELARLKETEPNMAHMDRFKLAAGNWKNAKK</sequence>
<dbReference type="Proteomes" id="UP000054166">
    <property type="component" value="Unassembled WGS sequence"/>
</dbReference>
<keyword evidence="4" id="KW-1185">Reference proteome</keyword>
<organism evidence="3 4">
    <name type="scientific">Piloderma croceum (strain F 1598)</name>
    <dbReference type="NCBI Taxonomy" id="765440"/>
    <lineage>
        <taxon>Eukaryota</taxon>
        <taxon>Fungi</taxon>
        <taxon>Dikarya</taxon>
        <taxon>Basidiomycota</taxon>
        <taxon>Agaricomycotina</taxon>
        <taxon>Agaricomycetes</taxon>
        <taxon>Agaricomycetidae</taxon>
        <taxon>Atheliales</taxon>
        <taxon>Atheliaceae</taxon>
        <taxon>Piloderma</taxon>
    </lineage>
</organism>
<dbReference type="Pfam" id="PF04690">
    <property type="entry name" value="YABBY"/>
    <property type="match status" value="1"/>
</dbReference>
<dbReference type="EMBL" id="KN833007">
    <property type="protein sequence ID" value="KIM79803.1"/>
    <property type="molecule type" value="Genomic_DNA"/>
</dbReference>
<reference evidence="4" key="2">
    <citation type="submission" date="2015-01" db="EMBL/GenBank/DDBJ databases">
        <title>Evolutionary Origins and Diversification of the Mycorrhizal Mutualists.</title>
        <authorList>
            <consortium name="DOE Joint Genome Institute"/>
            <consortium name="Mycorrhizal Genomics Consortium"/>
            <person name="Kohler A."/>
            <person name="Kuo A."/>
            <person name="Nagy L.G."/>
            <person name="Floudas D."/>
            <person name="Copeland A."/>
            <person name="Barry K.W."/>
            <person name="Cichocki N."/>
            <person name="Veneault-Fourrey C."/>
            <person name="LaButti K."/>
            <person name="Lindquist E.A."/>
            <person name="Lipzen A."/>
            <person name="Lundell T."/>
            <person name="Morin E."/>
            <person name="Murat C."/>
            <person name="Riley R."/>
            <person name="Ohm R."/>
            <person name="Sun H."/>
            <person name="Tunlid A."/>
            <person name="Henrissat B."/>
            <person name="Grigoriev I.V."/>
            <person name="Hibbett D.S."/>
            <person name="Martin F."/>
        </authorList>
    </citation>
    <scope>NUCLEOTIDE SEQUENCE [LARGE SCALE GENOMIC DNA]</scope>
    <source>
        <strain evidence="4">F 1598</strain>
    </source>
</reference>
<dbReference type="OrthoDB" id="667577at2759"/>
<accession>A0A0C3B0P2</accession>
<proteinExistence type="predicted"/>
<feature type="compositionally biased region" description="Basic and acidic residues" evidence="1">
    <location>
        <begin position="1"/>
        <end position="11"/>
    </location>
</feature>